<sequence length="308" mass="32163">MRCEACGLDNDPSLEYCDNCEHPLRDSGATVISAPQPVVVPRPRPAPAPAPRDDDDDYDYDYGYDRDATRVVVPGPPPAPSRPLTRPLLIGVAVLALAGAAGGVALALHRDEKQAADPGPVTTSSFVEPSAAEPGGVPSAEPSVDPSLAPFVPEASPAADPAVQGAAVDRLLDLSGQSRLKLVEANDVVFSCGDLAAAIERLQEVGTERGAERATLNGLDLSALANGEQIRSTLDTAFSHSLAADRHYVKWAQERQGNGCRKTTKAEAHRIAGDAESTSAGAAKKQFLSLWNPVAVGLGLPARERDGI</sequence>
<feature type="region of interest" description="Disordered" evidence="1">
    <location>
        <begin position="115"/>
        <end position="156"/>
    </location>
</feature>
<feature type="compositionally biased region" description="Acidic residues" evidence="1">
    <location>
        <begin position="53"/>
        <end position="62"/>
    </location>
</feature>
<keyword evidence="3" id="KW-1185">Reference proteome</keyword>
<proteinExistence type="predicted"/>
<evidence type="ECO:0000313" key="3">
    <source>
        <dbReference type="Proteomes" id="UP000624709"/>
    </source>
</evidence>
<dbReference type="EMBL" id="BOMS01000073">
    <property type="protein sequence ID" value="GIE68698.1"/>
    <property type="molecule type" value="Genomic_DNA"/>
</dbReference>
<comment type="caution">
    <text evidence="2">The sequence shown here is derived from an EMBL/GenBank/DDBJ whole genome shotgun (WGS) entry which is preliminary data.</text>
</comment>
<evidence type="ECO:0000313" key="2">
    <source>
        <dbReference type="EMBL" id="GIE68698.1"/>
    </source>
</evidence>
<accession>A0ABQ4BDD8</accession>
<feature type="compositionally biased region" description="Pro residues" evidence="1">
    <location>
        <begin position="38"/>
        <end position="50"/>
    </location>
</feature>
<evidence type="ECO:0000256" key="1">
    <source>
        <dbReference type="SAM" id="MobiDB-lite"/>
    </source>
</evidence>
<evidence type="ECO:0008006" key="4">
    <source>
        <dbReference type="Google" id="ProtNLM"/>
    </source>
</evidence>
<organism evidence="2 3">
    <name type="scientific">Actinoplanes palleronii</name>
    <dbReference type="NCBI Taxonomy" id="113570"/>
    <lineage>
        <taxon>Bacteria</taxon>
        <taxon>Bacillati</taxon>
        <taxon>Actinomycetota</taxon>
        <taxon>Actinomycetes</taxon>
        <taxon>Micromonosporales</taxon>
        <taxon>Micromonosporaceae</taxon>
        <taxon>Actinoplanes</taxon>
    </lineage>
</organism>
<reference evidence="2 3" key="1">
    <citation type="submission" date="2021-01" db="EMBL/GenBank/DDBJ databases">
        <title>Whole genome shotgun sequence of Actinoplanes palleronii NBRC 14916.</title>
        <authorList>
            <person name="Komaki H."/>
            <person name="Tamura T."/>
        </authorList>
    </citation>
    <scope>NUCLEOTIDE SEQUENCE [LARGE SCALE GENOMIC DNA]</scope>
    <source>
        <strain evidence="2 3">NBRC 14916</strain>
    </source>
</reference>
<dbReference type="RefSeq" id="WP_203826982.1">
    <property type="nucleotide sequence ID" value="NZ_BAAATY010000022.1"/>
</dbReference>
<protein>
    <recommendedName>
        <fullName evidence="4">Zinc ribbon domain-containing protein</fullName>
    </recommendedName>
</protein>
<gene>
    <name evidence="2" type="ORF">Apa02nite_048060</name>
</gene>
<name>A0ABQ4BDD8_9ACTN</name>
<feature type="region of interest" description="Disordered" evidence="1">
    <location>
        <begin position="27"/>
        <end position="62"/>
    </location>
</feature>
<dbReference type="Proteomes" id="UP000624709">
    <property type="component" value="Unassembled WGS sequence"/>
</dbReference>